<feature type="coiled-coil region" evidence="1">
    <location>
        <begin position="101"/>
        <end position="149"/>
    </location>
</feature>
<organism evidence="2 3">
    <name type="scientific">Rotaria sordida</name>
    <dbReference type="NCBI Taxonomy" id="392033"/>
    <lineage>
        <taxon>Eukaryota</taxon>
        <taxon>Metazoa</taxon>
        <taxon>Spiralia</taxon>
        <taxon>Gnathifera</taxon>
        <taxon>Rotifera</taxon>
        <taxon>Eurotatoria</taxon>
        <taxon>Bdelloidea</taxon>
        <taxon>Philodinida</taxon>
        <taxon>Philodinidae</taxon>
        <taxon>Rotaria</taxon>
    </lineage>
</organism>
<accession>A0A814ANH8</accession>
<dbReference type="AlphaFoldDB" id="A0A814ANH8"/>
<keyword evidence="1" id="KW-0175">Coiled coil</keyword>
<evidence type="ECO:0000313" key="3">
    <source>
        <dbReference type="Proteomes" id="UP000663889"/>
    </source>
</evidence>
<name>A0A814ANH8_9BILA</name>
<reference evidence="2" key="1">
    <citation type="submission" date="2021-02" db="EMBL/GenBank/DDBJ databases">
        <authorList>
            <person name="Nowell W R."/>
        </authorList>
    </citation>
    <scope>NUCLEOTIDE SEQUENCE</scope>
</reference>
<proteinExistence type="predicted"/>
<dbReference type="Proteomes" id="UP000663889">
    <property type="component" value="Unassembled WGS sequence"/>
</dbReference>
<dbReference type="InterPro" id="IPR036322">
    <property type="entry name" value="WD40_repeat_dom_sf"/>
</dbReference>
<dbReference type="EMBL" id="CAJNOU010000206">
    <property type="protein sequence ID" value="CAF0915093.1"/>
    <property type="molecule type" value="Genomic_DNA"/>
</dbReference>
<evidence type="ECO:0000313" key="2">
    <source>
        <dbReference type="EMBL" id="CAF0915093.1"/>
    </source>
</evidence>
<comment type="caution">
    <text evidence="2">The sequence shown here is derived from an EMBL/GenBank/DDBJ whole genome shotgun (WGS) entry which is preliminary data.</text>
</comment>
<evidence type="ECO:0000256" key="1">
    <source>
        <dbReference type="SAM" id="Coils"/>
    </source>
</evidence>
<gene>
    <name evidence="2" type="ORF">SEV965_LOCUS6348</name>
</gene>
<sequence length="435" mass="50356">MSQSCSIKKCIRTSRGLCDCCQQNLCLQHLNEHNASLISQLNPLTDEINALGDRLKTLSIHKAIADSREKLEQWREDCYKKIDCFFEQKCQELDHLIDEKVGKQREELKRIQLKITELINTQETTRQDIDLLTSTIRELERNMNNIEEACFTVDTRPLLIDDTHVSIGRTTDHELDQSTLWSVCRTIASPKGSFASLSSNDRHLLKHQEPNLCLFDREMNIVKQTLWSYGTIHDMCWSSILDRFIVLGKNNIYLINENTMSIDNVQRIEGRNWGSCTCSDIVLFASIIERASSIMEFTLVPAIELIKEWKYPHTCTNDEFITDIVYNNGHLALIVMNKPEKSVLIDLRNAKTLSRIWTFQLDIRWVQNKIFRCCSLTCNEWLIVDYETGRLLQITKDGKIKKTIKYHPAPYRAILFGLNKLAASTMADVRLHAIQ</sequence>
<dbReference type="SUPFAM" id="SSF50978">
    <property type="entry name" value="WD40 repeat-like"/>
    <property type="match status" value="1"/>
</dbReference>
<protein>
    <submittedName>
        <fullName evidence="2">Uncharacterized protein</fullName>
    </submittedName>
</protein>